<evidence type="ECO:0000256" key="10">
    <source>
        <dbReference type="PROSITE-ProRule" id="PRU00282"/>
    </source>
</evidence>
<evidence type="ECO:0008006" key="14">
    <source>
        <dbReference type="Google" id="ProtNLM"/>
    </source>
</evidence>
<dbReference type="PANTHER" id="PTHR45758">
    <property type="entry name" value="MITOFERRIN-1-RELATED"/>
    <property type="match status" value="1"/>
</dbReference>
<dbReference type="PROSITE" id="PS50920">
    <property type="entry name" value="SOLCAR"/>
    <property type="match status" value="3"/>
</dbReference>
<gene>
    <name evidence="12" type="ORF">BABINDRAFT_30649</name>
</gene>
<organism evidence="12 13">
    <name type="scientific">Babjeviella inositovora NRRL Y-12698</name>
    <dbReference type="NCBI Taxonomy" id="984486"/>
    <lineage>
        <taxon>Eukaryota</taxon>
        <taxon>Fungi</taxon>
        <taxon>Dikarya</taxon>
        <taxon>Ascomycota</taxon>
        <taxon>Saccharomycotina</taxon>
        <taxon>Pichiomycetes</taxon>
        <taxon>Serinales incertae sedis</taxon>
        <taxon>Babjeviella</taxon>
    </lineage>
</organism>
<dbReference type="GO" id="GO:0005743">
    <property type="term" value="C:mitochondrial inner membrane"/>
    <property type="evidence" value="ECO:0007669"/>
    <property type="project" value="UniProtKB-SubCell"/>
</dbReference>
<keyword evidence="3 11" id="KW-0813">Transport</keyword>
<proteinExistence type="inferred from homology"/>
<keyword evidence="4 10" id="KW-0812">Transmembrane</keyword>
<dbReference type="GO" id="GO:0015093">
    <property type="term" value="F:ferrous iron transmembrane transporter activity"/>
    <property type="evidence" value="ECO:0007669"/>
    <property type="project" value="TreeGrafter"/>
</dbReference>
<evidence type="ECO:0000313" key="13">
    <source>
        <dbReference type="Proteomes" id="UP000094336"/>
    </source>
</evidence>
<reference evidence="13" key="1">
    <citation type="submission" date="2016-05" db="EMBL/GenBank/DDBJ databases">
        <title>Comparative genomics of biotechnologically important yeasts.</title>
        <authorList>
            <consortium name="DOE Joint Genome Institute"/>
            <person name="Riley R."/>
            <person name="Haridas S."/>
            <person name="Wolfe K.H."/>
            <person name="Lopes M.R."/>
            <person name="Hittinger C.T."/>
            <person name="Goker M."/>
            <person name="Salamov A."/>
            <person name="Wisecaver J."/>
            <person name="Long T.M."/>
            <person name="Aerts A.L."/>
            <person name="Barry K."/>
            <person name="Choi C."/>
            <person name="Clum A."/>
            <person name="Coughlan A.Y."/>
            <person name="Deshpande S."/>
            <person name="Douglass A.P."/>
            <person name="Hanson S.J."/>
            <person name="Klenk H.-P."/>
            <person name="Labutti K."/>
            <person name="Lapidus A."/>
            <person name="Lindquist E."/>
            <person name="Lipzen A."/>
            <person name="Meier-Kolthoff J.P."/>
            <person name="Ohm R.A."/>
            <person name="Otillar R.P."/>
            <person name="Pangilinan J."/>
            <person name="Peng Y."/>
            <person name="Rokas A."/>
            <person name="Rosa C.A."/>
            <person name="Scheuner C."/>
            <person name="Sibirny A.A."/>
            <person name="Slot J.C."/>
            <person name="Stielow J.B."/>
            <person name="Sun H."/>
            <person name="Kurtzman C.P."/>
            <person name="Blackwell M."/>
            <person name="Grigoriev I.V."/>
            <person name="Jeffries T.W."/>
        </authorList>
    </citation>
    <scope>NUCLEOTIDE SEQUENCE [LARGE SCALE GENOMIC DNA]</scope>
    <source>
        <strain evidence="13">NRRL Y-12698</strain>
    </source>
</reference>
<sequence>MSTESYRTAVAGLPVAPPPQVVEIGEIDYEALPENASLSAHLVAGALAGTMEHAVMYPVDSLKTRIQTSLMMGTTQASKQLGGVISSCVKIVSQEGIYSLWRGSSSIILGAGPAHAVYFGVYELAKEALIDERKRHDHNPVQVGVAGAAATITSELFMNPFDVVKQHMQLQTLAKSSFINTTKHIYQHEGLKAFYLSYPTTLAMTVPFTVLQFTIYDSTLKVLNPGLVHNPFMHCIAGGVAGGLAAAITTPLDCVKTLLQVRGESTDPRVMTADSMWKGAKALYAIDGMNGFWKGLRPRIVSNVPSTALCWTVYEMAKYYLMLADKKPELKLA</sequence>
<dbReference type="GO" id="GO:0048250">
    <property type="term" value="P:iron import into the mitochondrion"/>
    <property type="evidence" value="ECO:0007669"/>
    <property type="project" value="TreeGrafter"/>
</dbReference>
<feature type="repeat" description="Solcar" evidence="10">
    <location>
        <begin position="36"/>
        <end position="128"/>
    </location>
</feature>
<dbReference type="InterPro" id="IPR023395">
    <property type="entry name" value="MCP_dom_sf"/>
</dbReference>
<dbReference type="OrthoDB" id="43906at2759"/>
<dbReference type="Proteomes" id="UP000094336">
    <property type="component" value="Unassembled WGS sequence"/>
</dbReference>
<feature type="repeat" description="Solcar" evidence="10">
    <location>
        <begin position="229"/>
        <end position="320"/>
    </location>
</feature>
<keyword evidence="8" id="KW-0496">Mitochondrion</keyword>
<evidence type="ECO:0000313" key="12">
    <source>
        <dbReference type="EMBL" id="ODQ82582.1"/>
    </source>
</evidence>
<dbReference type="PRINTS" id="PR00926">
    <property type="entry name" value="MITOCARRIER"/>
</dbReference>
<dbReference type="Gene3D" id="1.50.40.10">
    <property type="entry name" value="Mitochondrial carrier domain"/>
    <property type="match status" value="1"/>
</dbReference>
<dbReference type="RefSeq" id="XP_018987910.1">
    <property type="nucleotide sequence ID" value="XM_019131495.1"/>
</dbReference>
<dbReference type="PANTHER" id="PTHR45758:SF4">
    <property type="entry name" value="MITOFERRIN-1"/>
    <property type="match status" value="1"/>
</dbReference>
<accession>A0A1E3QZS7</accession>
<keyword evidence="6" id="KW-0999">Mitochondrion inner membrane</keyword>
<dbReference type="Pfam" id="PF00153">
    <property type="entry name" value="Mito_carr"/>
    <property type="match status" value="3"/>
</dbReference>
<feature type="repeat" description="Solcar" evidence="10">
    <location>
        <begin position="138"/>
        <end position="222"/>
    </location>
</feature>
<dbReference type="GeneID" id="30149348"/>
<protein>
    <recommendedName>
        <fullName evidence="14">Mitochondrial thiamine pyrophosphate carrier 1</fullName>
    </recommendedName>
</protein>
<dbReference type="InterPro" id="IPR002067">
    <property type="entry name" value="MCP"/>
</dbReference>
<evidence type="ECO:0000256" key="3">
    <source>
        <dbReference type="ARBA" id="ARBA00022448"/>
    </source>
</evidence>
<comment type="subcellular location">
    <subcellularLocation>
        <location evidence="1">Mitochondrion inner membrane</location>
        <topology evidence="1">Multi-pass membrane protein</topology>
    </subcellularLocation>
</comment>
<evidence type="ECO:0000256" key="2">
    <source>
        <dbReference type="ARBA" id="ARBA00006375"/>
    </source>
</evidence>
<dbReference type="AlphaFoldDB" id="A0A1E3QZS7"/>
<evidence type="ECO:0000256" key="11">
    <source>
        <dbReference type="RuleBase" id="RU000488"/>
    </source>
</evidence>
<keyword evidence="13" id="KW-1185">Reference proteome</keyword>
<dbReference type="SUPFAM" id="SSF103506">
    <property type="entry name" value="Mitochondrial carrier"/>
    <property type="match status" value="1"/>
</dbReference>
<dbReference type="EMBL" id="KV454426">
    <property type="protein sequence ID" value="ODQ82582.1"/>
    <property type="molecule type" value="Genomic_DNA"/>
</dbReference>
<evidence type="ECO:0000256" key="6">
    <source>
        <dbReference type="ARBA" id="ARBA00022792"/>
    </source>
</evidence>
<dbReference type="STRING" id="984486.A0A1E3QZS7"/>
<name>A0A1E3QZS7_9ASCO</name>
<evidence type="ECO:0000256" key="5">
    <source>
        <dbReference type="ARBA" id="ARBA00022737"/>
    </source>
</evidence>
<keyword evidence="5" id="KW-0677">Repeat</keyword>
<dbReference type="InterPro" id="IPR018108">
    <property type="entry name" value="MCP_transmembrane"/>
</dbReference>
<evidence type="ECO:0000256" key="4">
    <source>
        <dbReference type="ARBA" id="ARBA00022692"/>
    </source>
</evidence>
<keyword evidence="9 10" id="KW-0472">Membrane</keyword>
<evidence type="ECO:0000256" key="7">
    <source>
        <dbReference type="ARBA" id="ARBA00022989"/>
    </source>
</evidence>
<evidence type="ECO:0000256" key="8">
    <source>
        <dbReference type="ARBA" id="ARBA00023128"/>
    </source>
</evidence>
<evidence type="ECO:0000256" key="1">
    <source>
        <dbReference type="ARBA" id="ARBA00004448"/>
    </source>
</evidence>
<keyword evidence="7" id="KW-1133">Transmembrane helix</keyword>
<comment type="similarity">
    <text evidence="2 11">Belongs to the mitochondrial carrier (TC 2.A.29) family.</text>
</comment>
<evidence type="ECO:0000256" key="9">
    <source>
        <dbReference type="ARBA" id="ARBA00023136"/>
    </source>
</evidence>